<reference evidence="1" key="1">
    <citation type="submission" date="2014-11" db="EMBL/GenBank/DDBJ databases">
        <authorList>
            <person name="Amaro Gonzalez C."/>
        </authorList>
    </citation>
    <scope>NUCLEOTIDE SEQUENCE</scope>
</reference>
<reference evidence="1" key="2">
    <citation type="journal article" date="2015" name="Fish Shellfish Immunol.">
        <title>Early steps in the European eel (Anguilla anguilla)-Vibrio vulnificus interaction in the gills: Role of the RtxA13 toxin.</title>
        <authorList>
            <person name="Callol A."/>
            <person name="Pajuelo D."/>
            <person name="Ebbesson L."/>
            <person name="Teles M."/>
            <person name="MacKenzie S."/>
            <person name="Amaro C."/>
        </authorList>
    </citation>
    <scope>NUCLEOTIDE SEQUENCE</scope>
</reference>
<organism evidence="1">
    <name type="scientific">Anguilla anguilla</name>
    <name type="common">European freshwater eel</name>
    <name type="synonym">Muraena anguilla</name>
    <dbReference type="NCBI Taxonomy" id="7936"/>
    <lineage>
        <taxon>Eukaryota</taxon>
        <taxon>Metazoa</taxon>
        <taxon>Chordata</taxon>
        <taxon>Craniata</taxon>
        <taxon>Vertebrata</taxon>
        <taxon>Euteleostomi</taxon>
        <taxon>Actinopterygii</taxon>
        <taxon>Neopterygii</taxon>
        <taxon>Teleostei</taxon>
        <taxon>Anguilliformes</taxon>
        <taxon>Anguillidae</taxon>
        <taxon>Anguilla</taxon>
    </lineage>
</organism>
<dbReference type="AlphaFoldDB" id="A0A0E9R6F0"/>
<name>A0A0E9R6F0_ANGAN</name>
<evidence type="ECO:0000313" key="1">
    <source>
        <dbReference type="EMBL" id="JAH24327.1"/>
    </source>
</evidence>
<proteinExistence type="predicted"/>
<dbReference type="EMBL" id="GBXM01084250">
    <property type="protein sequence ID" value="JAH24327.1"/>
    <property type="molecule type" value="Transcribed_RNA"/>
</dbReference>
<sequence length="56" mass="6665">MMKLSHRTSRFFPRYRSHRSIVPRNGNRPHHHWSCQSGSFVPCMQVIHVISPHPMD</sequence>
<protein>
    <submittedName>
        <fullName evidence="1">Uncharacterized protein</fullName>
    </submittedName>
</protein>
<accession>A0A0E9R6F0</accession>